<protein>
    <submittedName>
        <fullName evidence="1">Uncharacterized protein</fullName>
    </submittedName>
</protein>
<organism evidence="1">
    <name type="scientific">marine metagenome</name>
    <dbReference type="NCBI Taxonomy" id="408172"/>
    <lineage>
        <taxon>unclassified sequences</taxon>
        <taxon>metagenomes</taxon>
        <taxon>ecological metagenomes</taxon>
    </lineage>
</organism>
<dbReference type="AlphaFoldDB" id="A0A383F3H7"/>
<gene>
    <name evidence="1" type="ORF">METZ01_LOCUS515819</name>
</gene>
<name>A0A383F3H7_9ZZZZ</name>
<dbReference type="EMBL" id="UINC01230720">
    <property type="protein sequence ID" value="SVE62965.1"/>
    <property type="molecule type" value="Genomic_DNA"/>
</dbReference>
<proteinExistence type="predicted"/>
<reference evidence="1" key="1">
    <citation type="submission" date="2018-05" db="EMBL/GenBank/DDBJ databases">
        <authorList>
            <person name="Lanie J.A."/>
            <person name="Ng W.-L."/>
            <person name="Kazmierczak K.M."/>
            <person name="Andrzejewski T.M."/>
            <person name="Davidsen T.M."/>
            <person name="Wayne K.J."/>
            <person name="Tettelin H."/>
            <person name="Glass J.I."/>
            <person name="Rusch D."/>
            <person name="Podicherti R."/>
            <person name="Tsui H.-C.T."/>
            <person name="Winkler M.E."/>
        </authorList>
    </citation>
    <scope>NUCLEOTIDE SEQUENCE</scope>
</reference>
<accession>A0A383F3H7</accession>
<evidence type="ECO:0000313" key="1">
    <source>
        <dbReference type="EMBL" id="SVE62965.1"/>
    </source>
</evidence>
<feature type="non-terminal residue" evidence="1">
    <location>
        <position position="39"/>
    </location>
</feature>
<sequence length="39" mass="4412">MTQRIITLASGIVDLSEREVNTFPHTLLFQGDLLLCRPL</sequence>